<comment type="caution">
    <text evidence="4">The sequence shown here is derived from an EMBL/GenBank/DDBJ whole genome shotgun (WGS) entry which is preliminary data.</text>
</comment>
<feature type="domain" description="RRM" evidence="3">
    <location>
        <begin position="78"/>
        <end position="122"/>
    </location>
</feature>
<dbReference type="InterPro" id="IPR000504">
    <property type="entry name" value="RRM_dom"/>
</dbReference>
<dbReference type="Proteomes" id="UP000314294">
    <property type="component" value="Unassembled WGS sequence"/>
</dbReference>
<dbReference type="PANTHER" id="PTHR23295:SF3">
    <property type="entry name" value="NUCLEAR RECEPTOR COACTIVATOR 5"/>
    <property type="match status" value="1"/>
</dbReference>
<feature type="region of interest" description="Disordered" evidence="2">
    <location>
        <begin position="25"/>
        <end position="77"/>
    </location>
</feature>
<evidence type="ECO:0000313" key="5">
    <source>
        <dbReference type="Proteomes" id="UP000314294"/>
    </source>
</evidence>
<keyword evidence="5" id="KW-1185">Reference proteome</keyword>
<keyword evidence="1" id="KW-0694">RNA-binding</keyword>
<accession>A0A4Z2IFT9</accession>
<dbReference type="Pfam" id="PF00076">
    <property type="entry name" value="RRM_1"/>
    <property type="match status" value="1"/>
</dbReference>
<dbReference type="InterPro" id="IPR035979">
    <property type="entry name" value="RBD_domain_sf"/>
</dbReference>
<dbReference type="EMBL" id="SRLO01000093">
    <property type="protein sequence ID" value="TNN76495.1"/>
    <property type="molecule type" value="Genomic_DNA"/>
</dbReference>
<dbReference type="OrthoDB" id="10044938at2759"/>
<dbReference type="Gene3D" id="3.30.70.330">
    <property type="match status" value="1"/>
</dbReference>
<gene>
    <name evidence="4" type="ORF">EYF80_013360</name>
</gene>
<feature type="compositionally biased region" description="Low complexity" evidence="2">
    <location>
        <begin position="61"/>
        <end position="71"/>
    </location>
</feature>
<dbReference type="GO" id="GO:0005654">
    <property type="term" value="C:nucleoplasm"/>
    <property type="evidence" value="ECO:0007669"/>
    <property type="project" value="TreeGrafter"/>
</dbReference>
<proteinExistence type="predicted"/>
<evidence type="ECO:0000256" key="1">
    <source>
        <dbReference type="PROSITE-ProRule" id="PRU00176"/>
    </source>
</evidence>
<dbReference type="GO" id="GO:0003723">
    <property type="term" value="F:RNA binding"/>
    <property type="evidence" value="ECO:0007669"/>
    <property type="project" value="UniProtKB-UniRule"/>
</dbReference>
<evidence type="ECO:0000313" key="4">
    <source>
        <dbReference type="EMBL" id="TNN76495.1"/>
    </source>
</evidence>
<sequence length="122" mass="13945">MATFDLFSYITDTFQDFGRQFNGAASQTGRTFPKHFETHEEGKGSGKPTSSRVMSRRRSHSPSPSRTCSSSDPRDLERRIFVGNLPTSDMEKKDLEELFGPYGKIIDDFFVVDLVSRKKRQQ</sequence>
<dbReference type="AlphaFoldDB" id="A0A4Z2IFT9"/>
<evidence type="ECO:0000256" key="2">
    <source>
        <dbReference type="SAM" id="MobiDB-lite"/>
    </source>
</evidence>
<organism evidence="4 5">
    <name type="scientific">Liparis tanakae</name>
    <name type="common">Tanaka's snailfish</name>
    <dbReference type="NCBI Taxonomy" id="230148"/>
    <lineage>
        <taxon>Eukaryota</taxon>
        <taxon>Metazoa</taxon>
        <taxon>Chordata</taxon>
        <taxon>Craniata</taxon>
        <taxon>Vertebrata</taxon>
        <taxon>Euteleostomi</taxon>
        <taxon>Actinopterygii</taxon>
        <taxon>Neopterygii</taxon>
        <taxon>Teleostei</taxon>
        <taxon>Neoteleostei</taxon>
        <taxon>Acanthomorphata</taxon>
        <taxon>Eupercaria</taxon>
        <taxon>Perciformes</taxon>
        <taxon>Cottioidei</taxon>
        <taxon>Cottales</taxon>
        <taxon>Liparidae</taxon>
        <taxon>Liparis</taxon>
    </lineage>
</organism>
<reference evidence="4 5" key="1">
    <citation type="submission" date="2019-03" db="EMBL/GenBank/DDBJ databases">
        <title>First draft genome of Liparis tanakae, snailfish: a comprehensive survey of snailfish specific genes.</title>
        <authorList>
            <person name="Kim W."/>
            <person name="Song I."/>
            <person name="Jeong J.-H."/>
            <person name="Kim D."/>
            <person name="Kim S."/>
            <person name="Ryu S."/>
            <person name="Song J.Y."/>
            <person name="Lee S.K."/>
        </authorList>
    </citation>
    <scope>NUCLEOTIDE SEQUENCE [LARGE SCALE GENOMIC DNA]</scope>
    <source>
        <tissue evidence="4">Muscle</tissue>
    </source>
</reference>
<feature type="compositionally biased region" description="Basic and acidic residues" evidence="2">
    <location>
        <begin position="34"/>
        <end position="44"/>
    </location>
</feature>
<dbReference type="SUPFAM" id="SSF54928">
    <property type="entry name" value="RNA-binding domain, RBD"/>
    <property type="match status" value="1"/>
</dbReference>
<dbReference type="PROSITE" id="PS50102">
    <property type="entry name" value="RRM"/>
    <property type="match status" value="1"/>
</dbReference>
<dbReference type="GO" id="GO:0009966">
    <property type="term" value="P:regulation of signal transduction"/>
    <property type="evidence" value="ECO:0007669"/>
    <property type="project" value="TreeGrafter"/>
</dbReference>
<name>A0A4Z2IFT9_9TELE</name>
<dbReference type="InterPro" id="IPR052600">
    <property type="entry name" value="Nuc_rcpt_coact/corep"/>
</dbReference>
<dbReference type="PANTHER" id="PTHR23295">
    <property type="entry name" value="NUCLEAR RECEPTOR COACTIVATOR 5-RELATED"/>
    <property type="match status" value="1"/>
</dbReference>
<dbReference type="InterPro" id="IPR012677">
    <property type="entry name" value="Nucleotide-bd_a/b_plait_sf"/>
</dbReference>
<protein>
    <recommendedName>
        <fullName evidence="3">RRM domain-containing protein</fullName>
    </recommendedName>
</protein>
<evidence type="ECO:0000259" key="3">
    <source>
        <dbReference type="PROSITE" id="PS50102"/>
    </source>
</evidence>